<evidence type="ECO:0000313" key="4">
    <source>
        <dbReference type="Proteomes" id="UP000010472"/>
    </source>
</evidence>
<evidence type="ECO:0000256" key="2">
    <source>
        <dbReference type="HAMAP-Rule" id="MF_00048"/>
    </source>
</evidence>
<dbReference type="RefSeq" id="WP_015202621.1">
    <property type="nucleotide sequence ID" value="NC_019753.1"/>
</dbReference>
<sequence length="176" mass="19810">MGETQSPFTNHQSPLINIGELGEQLVAQWLHTQNCEILHRRWRCRWGELDLIALLKSSEGDLPSTEKQLLFVEVKTRSQGNWDSDGLMAITPQKQAKIGKAAQMFLATYPDLADLPCRFDVALVRLQRCVSSSNTSFSQVSDLSSIKQNSQAMLAFKGYQVILQDYIQAAFDSMLD</sequence>
<proteinExistence type="inferred from homology"/>
<organism evidence="3 4">
    <name type="scientific">Crinalium epipsammum PCC 9333</name>
    <dbReference type="NCBI Taxonomy" id="1173022"/>
    <lineage>
        <taxon>Bacteria</taxon>
        <taxon>Bacillati</taxon>
        <taxon>Cyanobacteriota</taxon>
        <taxon>Cyanophyceae</taxon>
        <taxon>Gomontiellales</taxon>
        <taxon>Gomontiellaceae</taxon>
        <taxon>Crinalium</taxon>
    </lineage>
</organism>
<dbReference type="Proteomes" id="UP000010472">
    <property type="component" value="Chromosome"/>
</dbReference>
<dbReference type="EMBL" id="CP003620">
    <property type="protein sequence ID" value="AFZ12500.1"/>
    <property type="molecule type" value="Genomic_DNA"/>
</dbReference>
<dbReference type="Gene3D" id="3.40.1350.10">
    <property type="match status" value="1"/>
</dbReference>
<name>K9VZB9_9CYAN</name>
<dbReference type="HOGENOM" id="CLU_115353_3_0_3"/>
<dbReference type="GO" id="GO:0003676">
    <property type="term" value="F:nucleic acid binding"/>
    <property type="evidence" value="ECO:0007669"/>
    <property type="project" value="InterPro"/>
</dbReference>
<dbReference type="PANTHER" id="PTHR34039:SF1">
    <property type="entry name" value="UPF0102 PROTEIN YRAN"/>
    <property type="match status" value="1"/>
</dbReference>
<accession>K9VZB9</accession>
<dbReference type="HAMAP" id="MF_00048">
    <property type="entry name" value="UPF0102"/>
    <property type="match status" value="1"/>
</dbReference>
<dbReference type="InterPro" id="IPR003509">
    <property type="entry name" value="UPF0102_YraN-like"/>
</dbReference>
<gene>
    <name evidence="3" type="ORF">Cri9333_1610</name>
</gene>
<dbReference type="NCBIfam" id="TIGR00252">
    <property type="entry name" value="YraN family protein"/>
    <property type="match status" value="1"/>
</dbReference>
<dbReference type="OrthoDB" id="9802516at2"/>
<evidence type="ECO:0000313" key="3">
    <source>
        <dbReference type="EMBL" id="AFZ12500.1"/>
    </source>
</evidence>
<evidence type="ECO:0000256" key="1">
    <source>
        <dbReference type="ARBA" id="ARBA00006738"/>
    </source>
</evidence>
<dbReference type="PANTHER" id="PTHR34039">
    <property type="entry name" value="UPF0102 PROTEIN YRAN"/>
    <property type="match status" value="1"/>
</dbReference>
<dbReference type="PATRIC" id="fig|1173022.3.peg.1739"/>
<keyword evidence="4" id="KW-1185">Reference proteome</keyword>
<dbReference type="InterPro" id="IPR011335">
    <property type="entry name" value="Restrct_endonuc-II-like"/>
</dbReference>
<dbReference type="Pfam" id="PF02021">
    <property type="entry name" value="UPF0102"/>
    <property type="match status" value="1"/>
</dbReference>
<dbReference type="STRING" id="1173022.Cri9333_1610"/>
<dbReference type="eggNOG" id="COG0792">
    <property type="taxonomic scope" value="Bacteria"/>
</dbReference>
<reference evidence="3 4" key="1">
    <citation type="submission" date="2012-06" db="EMBL/GenBank/DDBJ databases">
        <title>Finished chromosome of genome of Crinalium epipsammum PCC 9333.</title>
        <authorList>
            <consortium name="US DOE Joint Genome Institute"/>
            <person name="Gugger M."/>
            <person name="Coursin T."/>
            <person name="Rippka R."/>
            <person name="Tandeau De Marsac N."/>
            <person name="Huntemann M."/>
            <person name="Wei C.-L."/>
            <person name="Han J."/>
            <person name="Detter J.C."/>
            <person name="Han C."/>
            <person name="Tapia R."/>
            <person name="Davenport K."/>
            <person name="Daligault H."/>
            <person name="Erkkila T."/>
            <person name="Gu W."/>
            <person name="Munk A.C.C."/>
            <person name="Teshima H."/>
            <person name="Xu Y."/>
            <person name="Chain P."/>
            <person name="Chen A."/>
            <person name="Krypides N."/>
            <person name="Mavromatis K."/>
            <person name="Markowitz V."/>
            <person name="Szeto E."/>
            <person name="Ivanova N."/>
            <person name="Mikhailova N."/>
            <person name="Ovchinnikova G."/>
            <person name="Pagani I."/>
            <person name="Pati A."/>
            <person name="Goodwin L."/>
            <person name="Peters L."/>
            <person name="Pitluck S."/>
            <person name="Woyke T."/>
            <person name="Kerfeld C."/>
        </authorList>
    </citation>
    <scope>NUCLEOTIDE SEQUENCE [LARGE SCALE GENOMIC DNA]</scope>
    <source>
        <strain evidence="3 4">PCC 9333</strain>
    </source>
</reference>
<dbReference type="AlphaFoldDB" id="K9VZB9"/>
<protein>
    <recommendedName>
        <fullName evidence="2">UPF0102 protein Cri9333_1610</fullName>
    </recommendedName>
</protein>
<dbReference type="SUPFAM" id="SSF52980">
    <property type="entry name" value="Restriction endonuclease-like"/>
    <property type="match status" value="1"/>
</dbReference>
<comment type="similarity">
    <text evidence="1 2">Belongs to the UPF0102 family.</text>
</comment>
<dbReference type="KEGG" id="cep:Cri9333_1610"/>
<dbReference type="InterPro" id="IPR011856">
    <property type="entry name" value="tRNA_endonuc-like_dom_sf"/>
</dbReference>